<name>A0AAV2PID9_MEGNR</name>
<keyword evidence="3" id="KW-1185">Reference proteome</keyword>
<protein>
    <recommendedName>
        <fullName evidence="1">VWFD domain-containing protein</fullName>
    </recommendedName>
</protein>
<dbReference type="EMBL" id="CAXKWB010000045">
    <property type="protein sequence ID" value="CAL4058795.1"/>
    <property type="molecule type" value="Genomic_DNA"/>
</dbReference>
<dbReference type="InterPro" id="IPR001846">
    <property type="entry name" value="VWF_type-D"/>
</dbReference>
<evidence type="ECO:0000259" key="1">
    <source>
        <dbReference type="PROSITE" id="PS51233"/>
    </source>
</evidence>
<gene>
    <name evidence="2" type="ORF">MNOR_LOCUS239</name>
</gene>
<accession>A0AAV2PID9</accession>
<feature type="domain" description="VWFD" evidence="1">
    <location>
        <begin position="1"/>
        <end position="98"/>
    </location>
</feature>
<reference evidence="2 3" key="1">
    <citation type="submission" date="2024-05" db="EMBL/GenBank/DDBJ databases">
        <authorList>
            <person name="Wallberg A."/>
        </authorList>
    </citation>
    <scope>NUCLEOTIDE SEQUENCE [LARGE SCALE GENOMIC DNA]</scope>
</reference>
<evidence type="ECO:0000313" key="2">
    <source>
        <dbReference type="EMBL" id="CAL4058795.1"/>
    </source>
</evidence>
<dbReference type="PROSITE" id="PS51233">
    <property type="entry name" value="VWFD"/>
    <property type="match status" value="1"/>
</dbReference>
<organism evidence="2 3">
    <name type="scientific">Meganyctiphanes norvegica</name>
    <name type="common">Northern krill</name>
    <name type="synonym">Thysanopoda norvegica</name>
    <dbReference type="NCBI Taxonomy" id="48144"/>
    <lineage>
        <taxon>Eukaryota</taxon>
        <taxon>Metazoa</taxon>
        <taxon>Ecdysozoa</taxon>
        <taxon>Arthropoda</taxon>
        <taxon>Crustacea</taxon>
        <taxon>Multicrustacea</taxon>
        <taxon>Malacostraca</taxon>
        <taxon>Eumalacostraca</taxon>
        <taxon>Eucarida</taxon>
        <taxon>Euphausiacea</taxon>
        <taxon>Euphausiidae</taxon>
        <taxon>Meganyctiphanes</taxon>
    </lineage>
</organism>
<sequence length="122" mass="13213">QVNGNVIEVHNEETHLSEASWALRVPEGIIIFAGNGVIVKVSDKVHIMGPGIYRSQVGGVCGDNNGEITSDLIGPKNCVYTSADLFISAWSMKDSTCTEESELLTQQIVQAFQKKCPRPTGH</sequence>
<evidence type="ECO:0000313" key="3">
    <source>
        <dbReference type="Proteomes" id="UP001497623"/>
    </source>
</evidence>
<proteinExistence type="predicted"/>
<dbReference type="Proteomes" id="UP001497623">
    <property type="component" value="Unassembled WGS sequence"/>
</dbReference>
<comment type="caution">
    <text evidence="2">The sequence shown here is derived from an EMBL/GenBank/DDBJ whole genome shotgun (WGS) entry which is preliminary data.</text>
</comment>
<dbReference type="AlphaFoldDB" id="A0AAV2PID9"/>
<feature type="non-terminal residue" evidence="2">
    <location>
        <position position="1"/>
    </location>
</feature>